<dbReference type="SUPFAM" id="SSF52540">
    <property type="entry name" value="P-loop containing nucleoside triphosphate hydrolases"/>
    <property type="match status" value="2"/>
</dbReference>
<dbReference type="AlphaFoldDB" id="A0A4R7BBU8"/>
<dbReference type="PANTHER" id="PTHR30401:SF0">
    <property type="entry name" value="TRNA 2-SELENOURIDINE SYNTHASE"/>
    <property type="match status" value="1"/>
</dbReference>
<gene>
    <name evidence="3" type="ORF">DFP86_102247</name>
</gene>
<reference evidence="3 4" key="1">
    <citation type="submission" date="2019-03" db="EMBL/GenBank/DDBJ databases">
        <title>Genomic Encyclopedia of Type Strains, Phase III (KMG-III): the genomes of soil and plant-associated and newly described type strains.</title>
        <authorList>
            <person name="Whitman W."/>
        </authorList>
    </citation>
    <scope>NUCLEOTIDE SEQUENCE [LARGE SCALE GENOMIC DNA]</scope>
    <source>
        <strain evidence="3 4">CECT 8976</strain>
    </source>
</reference>
<dbReference type="NCBIfam" id="NF008752">
    <property type="entry name" value="PRK11784.1-4"/>
    <property type="match status" value="1"/>
</dbReference>
<dbReference type="OrthoDB" id="9808735at2"/>
<dbReference type="PROSITE" id="PS50206">
    <property type="entry name" value="RHODANESE_3"/>
    <property type="match status" value="1"/>
</dbReference>
<dbReference type="InterPro" id="IPR001763">
    <property type="entry name" value="Rhodanese-like_dom"/>
</dbReference>
<proteinExistence type="predicted"/>
<dbReference type="GO" id="GO:0002098">
    <property type="term" value="P:tRNA wobble uridine modification"/>
    <property type="evidence" value="ECO:0007669"/>
    <property type="project" value="InterPro"/>
</dbReference>
<dbReference type="InterPro" id="IPR058840">
    <property type="entry name" value="AAA_SelU"/>
</dbReference>
<dbReference type="EMBL" id="SNZP01000002">
    <property type="protein sequence ID" value="TDR82133.1"/>
    <property type="molecule type" value="Genomic_DNA"/>
</dbReference>
<sequence>MFFKVATLAQLGEFDEIIDVRSPSEFAEDHIPGASSCPVLDDDERARVGTLYCQQSPFAARRVGAALVARNIAHHIESRFHDRPKSWRPLIYCWRGGQRSAAMALVLGQVGWAAHQLEKGYKGYRQQVLADLDRLPADIDFRVLTGPTGSGKSRLLDALAYQGRQVLDLERLACHRGSVLGQVPGQTQPSQKAFETGLCQALAAFDPAQPVYVEAESRHIGRLTLPNALLAAMHCAPSIRLVVPLPERVRFLLQDYAFLTENPALLQQQLDRLKTLYPREQWETWHALIQAGRYAELVQVLLERHYDPLYLRATGKHFTVETRTLSLADIGESALGHAASML</sequence>
<dbReference type="PANTHER" id="PTHR30401">
    <property type="entry name" value="TRNA 2-SELENOURIDINE SYNTHASE"/>
    <property type="match status" value="1"/>
</dbReference>
<protein>
    <submittedName>
        <fullName evidence="3">tRNA 2-selenouridine synthase</fullName>
    </submittedName>
</protein>
<dbReference type="SMART" id="SM00450">
    <property type="entry name" value="RHOD"/>
    <property type="match status" value="1"/>
</dbReference>
<dbReference type="Pfam" id="PF00581">
    <property type="entry name" value="Rhodanese"/>
    <property type="match status" value="1"/>
</dbReference>
<evidence type="ECO:0000256" key="1">
    <source>
        <dbReference type="ARBA" id="ARBA00023266"/>
    </source>
</evidence>
<dbReference type="InterPro" id="IPR027417">
    <property type="entry name" value="P-loop_NTPase"/>
</dbReference>
<organism evidence="3 4">
    <name type="scientific">Paludibacterium purpuratum</name>
    <dbReference type="NCBI Taxonomy" id="1144873"/>
    <lineage>
        <taxon>Bacteria</taxon>
        <taxon>Pseudomonadati</taxon>
        <taxon>Pseudomonadota</taxon>
        <taxon>Betaproteobacteria</taxon>
        <taxon>Neisseriales</taxon>
        <taxon>Chromobacteriaceae</taxon>
        <taxon>Paludibacterium</taxon>
    </lineage>
</organism>
<dbReference type="NCBIfam" id="TIGR03167">
    <property type="entry name" value="tRNA_sel_U_synt"/>
    <property type="match status" value="1"/>
</dbReference>
<dbReference type="SUPFAM" id="SSF52821">
    <property type="entry name" value="Rhodanese/Cell cycle control phosphatase"/>
    <property type="match status" value="1"/>
</dbReference>
<keyword evidence="1" id="KW-0711">Selenium</keyword>
<dbReference type="GO" id="GO:0043828">
    <property type="term" value="F:tRNA 2-selenouridine synthase activity"/>
    <property type="evidence" value="ECO:0007669"/>
    <property type="project" value="InterPro"/>
</dbReference>
<evidence type="ECO:0000259" key="2">
    <source>
        <dbReference type="PROSITE" id="PS50206"/>
    </source>
</evidence>
<comment type="caution">
    <text evidence="3">The sequence shown here is derived from an EMBL/GenBank/DDBJ whole genome shotgun (WGS) entry which is preliminary data.</text>
</comment>
<name>A0A4R7BBU8_9NEIS</name>
<evidence type="ECO:0000313" key="3">
    <source>
        <dbReference type="EMBL" id="TDR82133.1"/>
    </source>
</evidence>
<feature type="domain" description="Rhodanese" evidence="2">
    <location>
        <begin position="17"/>
        <end position="133"/>
    </location>
</feature>
<keyword evidence="4" id="KW-1185">Reference proteome</keyword>
<evidence type="ECO:0000313" key="4">
    <source>
        <dbReference type="Proteomes" id="UP000295611"/>
    </source>
</evidence>
<accession>A0A4R7BBU8</accession>
<dbReference type="Proteomes" id="UP000295611">
    <property type="component" value="Unassembled WGS sequence"/>
</dbReference>
<dbReference type="Gene3D" id="3.40.250.10">
    <property type="entry name" value="Rhodanese-like domain"/>
    <property type="match status" value="1"/>
</dbReference>
<dbReference type="InterPro" id="IPR017582">
    <property type="entry name" value="SelU"/>
</dbReference>
<dbReference type="Pfam" id="PF26341">
    <property type="entry name" value="AAA_SelU"/>
    <property type="match status" value="1"/>
</dbReference>
<dbReference type="InterPro" id="IPR036873">
    <property type="entry name" value="Rhodanese-like_dom_sf"/>
</dbReference>
<dbReference type="NCBIfam" id="NF008750">
    <property type="entry name" value="PRK11784.1-2"/>
    <property type="match status" value="1"/>
</dbReference>